<comment type="caution">
    <text evidence="7">The sequence shown here is derived from an EMBL/GenBank/DDBJ whole genome shotgun (WGS) entry which is preliminary data.</text>
</comment>
<dbReference type="PIRSF" id="PIRSF000331">
    <property type="entry name" value="HpaA_HpaB"/>
    <property type="match status" value="1"/>
</dbReference>
<dbReference type="STRING" id="1114972.FD35_GL000850"/>
<protein>
    <submittedName>
        <fullName evidence="7">4-hydroxyphenylacetate-3-hydroxylase</fullName>
    </submittedName>
</protein>
<evidence type="ECO:0000256" key="2">
    <source>
        <dbReference type="ARBA" id="ARBA00022827"/>
    </source>
</evidence>
<feature type="binding site" evidence="4">
    <location>
        <begin position="151"/>
        <end position="153"/>
    </location>
    <ligand>
        <name>FAD</name>
        <dbReference type="ChEBI" id="CHEBI:57692"/>
    </ligand>
</feature>
<evidence type="ECO:0000256" key="4">
    <source>
        <dbReference type="PIRSR" id="PIRSR000331-2"/>
    </source>
</evidence>
<feature type="binding site" evidence="4">
    <location>
        <begin position="157"/>
        <end position="160"/>
    </location>
    <ligand>
        <name>FAD</name>
        <dbReference type="ChEBI" id="CHEBI:57692"/>
    </ligand>
</feature>
<gene>
    <name evidence="7" type="ORF">FD35_GL000850</name>
</gene>
<evidence type="ECO:0000259" key="5">
    <source>
        <dbReference type="Pfam" id="PF03241"/>
    </source>
</evidence>
<dbReference type="Gene3D" id="2.40.110.10">
    <property type="entry name" value="Butyryl-CoA Dehydrogenase, subunit A, domain 2"/>
    <property type="match status" value="1"/>
</dbReference>
<dbReference type="PANTHER" id="PTHR36117:SF3">
    <property type="entry name" value="4-HYDROXYPHENYLACETATE 3-MONOOXYGENASE-RELATED"/>
    <property type="match status" value="1"/>
</dbReference>
<dbReference type="InterPro" id="IPR036250">
    <property type="entry name" value="AcylCo_DH-like_C"/>
</dbReference>
<dbReference type="InterPro" id="IPR024674">
    <property type="entry name" value="HpaB/PvcC/4-BUDH_N"/>
</dbReference>
<dbReference type="InterPro" id="IPR046373">
    <property type="entry name" value="Acyl-CoA_Oxase/DH_mid-dom_sf"/>
</dbReference>
<feature type="domain" description="HpaB/PvcC/4-BUDH N-terminal" evidence="6">
    <location>
        <begin position="18"/>
        <end position="275"/>
    </location>
</feature>
<dbReference type="AlphaFoldDB" id="A0A0R1RJN4"/>
<dbReference type="InterPro" id="IPR009100">
    <property type="entry name" value="AcylCoA_DH/oxidase_NM_dom_sf"/>
</dbReference>
<evidence type="ECO:0000313" key="7">
    <source>
        <dbReference type="EMBL" id="KRL53883.1"/>
    </source>
</evidence>
<dbReference type="InterPro" id="IPR024719">
    <property type="entry name" value="HpaB/PvcC/4-BUDH_C"/>
</dbReference>
<evidence type="ECO:0000256" key="1">
    <source>
        <dbReference type="ARBA" id="ARBA00022630"/>
    </source>
</evidence>
<organism evidence="7 8">
    <name type="scientific">Furfurilactobacillus rossiae DSM 15814</name>
    <dbReference type="NCBI Taxonomy" id="1114972"/>
    <lineage>
        <taxon>Bacteria</taxon>
        <taxon>Bacillati</taxon>
        <taxon>Bacillota</taxon>
        <taxon>Bacilli</taxon>
        <taxon>Lactobacillales</taxon>
        <taxon>Lactobacillaceae</taxon>
        <taxon>Furfurilactobacillus</taxon>
    </lineage>
</organism>
<feature type="binding site" evidence="4">
    <location>
        <position position="194"/>
    </location>
    <ligand>
        <name>FAD</name>
        <dbReference type="ChEBI" id="CHEBI:57692"/>
    </ligand>
</feature>
<dbReference type="EMBL" id="AZFF01000014">
    <property type="protein sequence ID" value="KRL53883.1"/>
    <property type="molecule type" value="Genomic_DNA"/>
</dbReference>
<dbReference type="Gene3D" id="1.20.140.10">
    <property type="entry name" value="Butyryl-CoA Dehydrogenase, subunit A, domain 3"/>
    <property type="match status" value="1"/>
</dbReference>
<dbReference type="PATRIC" id="fig|1114972.6.peg.857"/>
<keyword evidence="1" id="KW-0285">Flavoprotein</keyword>
<dbReference type="Gene3D" id="1.10.3140.10">
    <property type="entry name" value="4-hydroxybutyryl-coa dehydratase, domain 1"/>
    <property type="match status" value="1"/>
</dbReference>
<feature type="domain" description="HpaB/PvcC/4-BUDH C-terminal" evidence="5">
    <location>
        <begin position="283"/>
        <end position="480"/>
    </location>
</feature>
<dbReference type="Pfam" id="PF11794">
    <property type="entry name" value="HpaB_N"/>
    <property type="match status" value="1"/>
</dbReference>
<dbReference type="PANTHER" id="PTHR36117">
    <property type="entry name" value="4-HYDROXYPHENYLACETATE 3-MONOOXYGENASE-RELATED"/>
    <property type="match status" value="1"/>
</dbReference>
<evidence type="ECO:0000313" key="8">
    <source>
        <dbReference type="Proteomes" id="UP000051999"/>
    </source>
</evidence>
<accession>A0A0R1RJN4</accession>
<dbReference type="InterPro" id="IPR004925">
    <property type="entry name" value="HpaB/PvcC/4-BUDH"/>
</dbReference>
<keyword evidence="8" id="KW-1185">Reference proteome</keyword>
<keyword evidence="3" id="KW-0560">Oxidoreductase</keyword>
<evidence type="ECO:0000259" key="6">
    <source>
        <dbReference type="Pfam" id="PF11794"/>
    </source>
</evidence>
<dbReference type="eggNOG" id="COG2368">
    <property type="taxonomic scope" value="Bacteria"/>
</dbReference>
<feature type="binding site" evidence="4">
    <location>
        <begin position="455"/>
        <end position="458"/>
    </location>
    <ligand>
        <name>FAD</name>
        <dbReference type="ChEBI" id="CHEBI:57692"/>
    </ligand>
</feature>
<dbReference type="Proteomes" id="UP000051999">
    <property type="component" value="Unassembled WGS sequence"/>
</dbReference>
<name>A0A0R1RJN4_9LACO</name>
<keyword evidence="2 4" id="KW-0274">FAD</keyword>
<sequence>MNTEKLKLGEFSMLLASDLDDGRSVYLNGKKLDSPSKEPIFIKTLSYVNAYYRLQQTHPETHMYAEDGQQYDIVFKTPHTIQDLTAKRCVYQDIAIQSYGMLGRTPDFIDSGIPAFAAHTKFLGCNKYANFSSNADSYCARIKQSDVFVSHALQNPQIDRSKELHEVTKGATGMKASKVTNEGIYVSGAKMVNTLAPLSNELLIFNTPTLAPGDEDYALAFWLPINSDGLSIICRKPFNRPDHSEFDYPLSNAFDEIDAYIIFEDVFIPWSDVFVFQDVEKSNQFFTESGLFQHTTLQDQARGSVKLEFVTSLAIELAQRLGVDKYLNVQEMLGNLTANLELVRGALVNSELTGSMDDRGVFGPNLQPLLAIRAQLPKMYELALTTIQKLGAGSMMGVPDGRDFDGKLGHVLDEMMSSTLMSAEYRAKLLNLSWDVSGESFGQRQLMYEYYHGGDPVRIRAQHYHSEDLHIGDAMLKRILK</sequence>
<dbReference type="SUPFAM" id="SSF56645">
    <property type="entry name" value="Acyl-CoA dehydrogenase NM domain-like"/>
    <property type="match status" value="1"/>
</dbReference>
<proteinExistence type="predicted"/>
<dbReference type="SUPFAM" id="SSF47203">
    <property type="entry name" value="Acyl-CoA dehydrogenase C-terminal domain-like"/>
    <property type="match status" value="1"/>
</dbReference>
<evidence type="ECO:0000256" key="3">
    <source>
        <dbReference type="ARBA" id="ARBA00023002"/>
    </source>
</evidence>
<reference evidence="7 8" key="1">
    <citation type="journal article" date="2015" name="Genome Announc.">
        <title>Expanding the biotechnology potential of lactobacilli through comparative genomics of 213 strains and associated genera.</title>
        <authorList>
            <person name="Sun Z."/>
            <person name="Harris H.M."/>
            <person name="McCann A."/>
            <person name="Guo C."/>
            <person name="Argimon S."/>
            <person name="Zhang W."/>
            <person name="Yang X."/>
            <person name="Jeffery I.B."/>
            <person name="Cooney J.C."/>
            <person name="Kagawa T.F."/>
            <person name="Liu W."/>
            <person name="Song Y."/>
            <person name="Salvetti E."/>
            <person name="Wrobel A."/>
            <person name="Rasinkangas P."/>
            <person name="Parkhill J."/>
            <person name="Rea M.C."/>
            <person name="O'Sullivan O."/>
            <person name="Ritari J."/>
            <person name="Douillard F.P."/>
            <person name="Paul Ross R."/>
            <person name="Yang R."/>
            <person name="Briner A.E."/>
            <person name="Felis G.E."/>
            <person name="de Vos W.M."/>
            <person name="Barrangou R."/>
            <person name="Klaenhammer T.R."/>
            <person name="Caufield P.W."/>
            <person name="Cui Y."/>
            <person name="Zhang H."/>
            <person name="O'Toole P.W."/>
        </authorList>
    </citation>
    <scope>NUCLEOTIDE SEQUENCE [LARGE SCALE GENOMIC DNA]</scope>
    <source>
        <strain evidence="7 8">DSM 15814</strain>
    </source>
</reference>
<dbReference type="Pfam" id="PF03241">
    <property type="entry name" value="HpaB"/>
    <property type="match status" value="1"/>
</dbReference>
<dbReference type="GO" id="GO:0016627">
    <property type="term" value="F:oxidoreductase activity, acting on the CH-CH group of donors"/>
    <property type="evidence" value="ECO:0007669"/>
    <property type="project" value="InterPro"/>
</dbReference>